<feature type="region of interest" description="Disordered" evidence="1">
    <location>
        <begin position="1"/>
        <end position="24"/>
    </location>
</feature>
<proteinExistence type="predicted"/>
<feature type="compositionally biased region" description="Low complexity" evidence="1">
    <location>
        <begin position="1"/>
        <end position="23"/>
    </location>
</feature>
<reference evidence="3" key="2">
    <citation type="submission" date="2017-12" db="EMBL/GenBank/DDBJ databases">
        <title>Genome sequence of the Bar-tailed Godwit (Limosa lapponica baueri).</title>
        <authorList>
            <person name="Lima N.C.B."/>
            <person name="Parody-Merino A.M."/>
            <person name="Battley P.F."/>
            <person name="Fidler A.E."/>
            <person name="Prosdocimi F."/>
        </authorList>
    </citation>
    <scope>NUCLEOTIDE SEQUENCE [LARGE SCALE GENOMIC DNA]</scope>
</reference>
<evidence type="ECO:0000313" key="3">
    <source>
        <dbReference type="Proteomes" id="UP000233556"/>
    </source>
</evidence>
<evidence type="ECO:0000256" key="1">
    <source>
        <dbReference type="SAM" id="MobiDB-lite"/>
    </source>
</evidence>
<dbReference type="AlphaFoldDB" id="A0A2I0THX5"/>
<reference evidence="3" key="1">
    <citation type="submission" date="2017-11" db="EMBL/GenBank/DDBJ databases">
        <authorList>
            <person name="Lima N.C."/>
            <person name="Parody-Merino A.M."/>
            <person name="Battley P.F."/>
            <person name="Fidler A.E."/>
            <person name="Prosdocimi F."/>
        </authorList>
    </citation>
    <scope>NUCLEOTIDE SEQUENCE [LARGE SCALE GENOMIC DNA]</scope>
</reference>
<feature type="region of interest" description="Disordered" evidence="1">
    <location>
        <begin position="58"/>
        <end position="81"/>
    </location>
</feature>
<dbReference type="Proteomes" id="UP000233556">
    <property type="component" value="Unassembled WGS sequence"/>
</dbReference>
<accession>A0A2I0THX5</accession>
<sequence>MKALNARGPAPRAARRTGPPSGAHARLRVVLPCLAEARAGRGSARGAPSATARCCATTSRASPSRPSAAWLGAAASSASRG</sequence>
<name>A0A2I0THX5_LIMLA</name>
<gene>
    <name evidence="2" type="ORF">llap_16295</name>
</gene>
<dbReference type="EMBL" id="KZ510128">
    <property type="protein sequence ID" value="PKU33400.1"/>
    <property type="molecule type" value="Genomic_DNA"/>
</dbReference>
<evidence type="ECO:0000313" key="2">
    <source>
        <dbReference type="EMBL" id="PKU33400.1"/>
    </source>
</evidence>
<organism evidence="2 3">
    <name type="scientific">Limosa lapponica baueri</name>
    <dbReference type="NCBI Taxonomy" id="1758121"/>
    <lineage>
        <taxon>Eukaryota</taxon>
        <taxon>Metazoa</taxon>
        <taxon>Chordata</taxon>
        <taxon>Craniata</taxon>
        <taxon>Vertebrata</taxon>
        <taxon>Euteleostomi</taxon>
        <taxon>Archelosauria</taxon>
        <taxon>Archosauria</taxon>
        <taxon>Dinosauria</taxon>
        <taxon>Saurischia</taxon>
        <taxon>Theropoda</taxon>
        <taxon>Coelurosauria</taxon>
        <taxon>Aves</taxon>
        <taxon>Neognathae</taxon>
        <taxon>Neoaves</taxon>
        <taxon>Charadriiformes</taxon>
        <taxon>Scolopacidae</taxon>
        <taxon>Limosa</taxon>
    </lineage>
</organism>
<protein>
    <submittedName>
        <fullName evidence="2">Uncharacterized protein</fullName>
    </submittedName>
</protein>
<keyword evidence="3" id="KW-1185">Reference proteome</keyword>